<dbReference type="InterPro" id="IPR011095">
    <property type="entry name" value="Dala_Dala_lig_C"/>
</dbReference>
<name>A0ABU2ZH22_9SPHN</name>
<dbReference type="Gene3D" id="3.40.50.20">
    <property type="match status" value="1"/>
</dbReference>
<keyword evidence="3" id="KW-0067">ATP-binding</keyword>
<evidence type="ECO:0000256" key="1">
    <source>
        <dbReference type="ARBA" id="ARBA00010871"/>
    </source>
</evidence>
<organism evidence="5 6">
    <name type="scientific">Croceicoccus esteveae</name>
    <dbReference type="NCBI Taxonomy" id="3075597"/>
    <lineage>
        <taxon>Bacteria</taxon>
        <taxon>Pseudomonadati</taxon>
        <taxon>Pseudomonadota</taxon>
        <taxon>Alphaproteobacteria</taxon>
        <taxon>Sphingomonadales</taxon>
        <taxon>Erythrobacteraceae</taxon>
        <taxon>Croceicoccus</taxon>
    </lineage>
</organism>
<dbReference type="InterPro" id="IPR011761">
    <property type="entry name" value="ATP-grasp"/>
</dbReference>
<keyword evidence="3" id="KW-0547">Nucleotide-binding</keyword>
<feature type="domain" description="ATP-grasp" evidence="4">
    <location>
        <begin position="128"/>
        <end position="337"/>
    </location>
</feature>
<comment type="similarity">
    <text evidence="1">Belongs to the D-alanine--D-alanine ligase family.</text>
</comment>
<dbReference type="PANTHER" id="PTHR23132">
    <property type="entry name" value="D-ALANINE--D-ALANINE LIGASE"/>
    <property type="match status" value="1"/>
</dbReference>
<evidence type="ECO:0000256" key="2">
    <source>
        <dbReference type="ARBA" id="ARBA00022598"/>
    </source>
</evidence>
<reference evidence="5 6" key="1">
    <citation type="submission" date="2023-09" db="EMBL/GenBank/DDBJ databases">
        <authorList>
            <person name="Rey-Velasco X."/>
        </authorList>
    </citation>
    <scope>NUCLEOTIDE SEQUENCE [LARGE SCALE GENOMIC DNA]</scope>
    <source>
        <strain evidence="5 6">F390</strain>
    </source>
</reference>
<dbReference type="Gene3D" id="3.30.470.20">
    <property type="entry name" value="ATP-grasp fold, B domain"/>
    <property type="match status" value="1"/>
</dbReference>
<keyword evidence="2" id="KW-0436">Ligase</keyword>
<dbReference type="Pfam" id="PF07478">
    <property type="entry name" value="Dala_Dala_lig_C"/>
    <property type="match status" value="1"/>
</dbReference>
<dbReference type="EMBL" id="JAVRHS010000004">
    <property type="protein sequence ID" value="MDT0575906.1"/>
    <property type="molecule type" value="Genomic_DNA"/>
</dbReference>
<sequence length="352" mass="37833">MNAVDILCLFGSPTNREMAELSLVYTRGCIDALQADERFRFVLLHVAPGGVWSMPDAAQTTAIQRAPALSFAQAVAAIAKLPVAVGLPQMFCHAGMTSLRGLFDLLGIPYIGNPPVQMGLAADKRLARAVVAAAEVNVPSGIVVHADGPVPAVALPAIVKPAVADNSDGVSLVRAQEELREALLTAWRFGDVALVEDFIEPGRELRCGIIDRAGERVCLLPQEYPVDADVRPIRTRSDKLAPTADGGLRLVAKDAASTWIVAPDDPVVPVLHEAALRCYRALGCRQYGLFDFRIDRQNRAWFLEAGPYCSFSPQSVIVVMAEAAGISLPDLFAGMVDDARQEFANTQDIVLH</sequence>
<proteinExistence type="inferred from homology"/>
<dbReference type="PANTHER" id="PTHR23132:SF23">
    <property type="entry name" value="D-ALANINE--D-ALANINE LIGASE B"/>
    <property type="match status" value="1"/>
</dbReference>
<evidence type="ECO:0000256" key="3">
    <source>
        <dbReference type="PROSITE-ProRule" id="PRU00409"/>
    </source>
</evidence>
<dbReference type="RefSeq" id="WP_311340488.1">
    <property type="nucleotide sequence ID" value="NZ_JAVRHS010000004.1"/>
</dbReference>
<evidence type="ECO:0000259" key="4">
    <source>
        <dbReference type="PROSITE" id="PS50975"/>
    </source>
</evidence>
<protein>
    <recommendedName>
        <fullName evidence="4">ATP-grasp domain-containing protein</fullName>
    </recommendedName>
</protein>
<accession>A0ABU2ZH22</accession>
<dbReference type="PROSITE" id="PS50975">
    <property type="entry name" value="ATP_GRASP"/>
    <property type="match status" value="1"/>
</dbReference>
<evidence type="ECO:0000313" key="5">
    <source>
        <dbReference type="EMBL" id="MDT0575906.1"/>
    </source>
</evidence>
<dbReference type="InterPro" id="IPR013815">
    <property type="entry name" value="ATP_grasp_subdomain_1"/>
</dbReference>
<evidence type="ECO:0000313" key="6">
    <source>
        <dbReference type="Proteomes" id="UP001259803"/>
    </source>
</evidence>
<comment type="caution">
    <text evidence="5">The sequence shown here is derived from an EMBL/GenBank/DDBJ whole genome shotgun (WGS) entry which is preliminary data.</text>
</comment>
<dbReference type="SUPFAM" id="SSF56059">
    <property type="entry name" value="Glutathione synthetase ATP-binding domain-like"/>
    <property type="match status" value="1"/>
</dbReference>
<dbReference type="Proteomes" id="UP001259803">
    <property type="component" value="Unassembled WGS sequence"/>
</dbReference>
<keyword evidence="6" id="KW-1185">Reference proteome</keyword>
<gene>
    <name evidence="5" type="ORF">RM533_06880</name>
</gene>
<dbReference type="Gene3D" id="3.30.1490.20">
    <property type="entry name" value="ATP-grasp fold, A domain"/>
    <property type="match status" value="1"/>
</dbReference>